<evidence type="ECO:0000256" key="4">
    <source>
        <dbReference type="SAM" id="MobiDB-lite"/>
    </source>
</evidence>
<evidence type="ECO:0000256" key="2">
    <source>
        <dbReference type="ARBA" id="ARBA00022884"/>
    </source>
</evidence>
<evidence type="ECO:0000256" key="1">
    <source>
        <dbReference type="ARBA" id="ARBA00022737"/>
    </source>
</evidence>
<keyword evidence="2 3" id="KW-0694">RNA-binding</keyword>
<feature type="region of interest" description="Disordered" evidence="4">
    <location>
        <begin position="153"/>
        <end position="224"/>
    </location>
</feature>
<dbReference type="InterPro" id="IPR035979">
    <property type="entry name" value="RBD_domain_sf"/>
</dbReference>
<feature type="compositionally biased region" description="Basic residues" evidence="4">
    <location>
        <begin position="215"/>
        <end position="224"/>
    </location>
</feature>
<dbReference type="STRING" id="1408657.A0A0W4ZM66"/>
<dbReference type="InterPro" id="IPR012677">
    <property type="entry name" value="Nucleotide-bd_a/b_plait_sf"/>
</dbReference>
<reference evidence="7" key="1">
    <citation type="journal article" date="2016" name="Nat. Commun.">
        <title>Genome analysis of three Pneumocystis species reveals adaptation mechanisms to life exclusively in mammalian hosts.</title>
        <authorList>
            <person name="Ma L."/>
            <person name="Chen Z."/>
            <person name="Huang D.W."/>
            <person name="Kutty G."/>
            <person name="Ishihara M."/>
            <person name="Wang H."/>
            <person name="Abouelleil A."/>
            <person name="Bishop L."/>
            <person name="Davey E."/>
            <person name="Deng R."/>
            <person name="Deng X."/>
            <person name="Fan L."/>
            <person name="Fantoni G."/>
            <person name="Fitzgerald M."/>
            <person name="Gogineni E."/>
            <person name="Goldberg J.M."/>
            <person name="Handley G."/>
            <person name="Hu X."/>
            <person name="Huber C."/>
            <person name="Jiao X."/>
            <person name="Jones K."/>
            <person name="Levin J.Z."/>
            <person name="Liu Y."/>
            <person name="Macdonald P."/>
            <person name="Melnikov A."/>
            <person name="Raley C."/>
            <person name="Sassi M."/>
            <person name="Sherman B.T."/>
            <person name="Song X."/>
            <person name="Sykes S."/>
            <person name="Tran B."/>
            <person name="Walsh L."/>
            <person name="Xia Y."/>
            <person name="Yang J."/>
            <person name="Young S."/>
            <person name="Zeng Q."/>
            <person name="Zheng X."/>
            <person name="Stephens R."/>
            <person name="Nusbaum C."/>
            <person name="Birren B.W."/>
            <person name="Azadi P."/>
            <person name="Lempicki R.A."/>
            <person name="Cuomo C.A."/>
            <person name="Kovacs J.A."/>
        </authorList>
    </citation>
    <scope>NUCLEOTIDE SEQUENCE [LARGE SCALE GENOMIC DNA]</scope>
    <source>
        <strain evidence="7">RU7</strain>
    </source>
</reference>
<comment type="caution">
    <text evidence="6">The sequence shown here is derived from an EMBL/GenBank/DDBJ whole genome shotgun (WGS) entry which is preliminary data.</text>
</comment>
<feature type="compositionally biased region" description="Basic residues" evidence="4">
    <location>
        <begin position="29"/>
        <end position="38"/>
    </location>
</feature>
<dbReference type="PANTHER" id="PTHR23236:SF119">
    <property type="entry name" value="NUCLEAR RNA-BINDING PROTEIN SART-3"/>
    <property type="match status" value="1"/>
</dbReference>
<dbReference type="PANTHER" id="PTHR23236">
    <property type="entry name" value="EUKARYOTIC TRANSLATION INITIATION FACTOR 4B/4H"/>
    <property type="match status" value="1"/>
</dbReference>
<keyword evidence="1" id="KW-0677">Repeat</keyword>
<gene>
    <name evidence="6" type="ORF">T551_02093</name>
</gene>
<proteinExistence type="predicted"/>
<dbReference type="AlphaFoldDB" id="A0A0W4ZM66"/>
<dbReference type="eggNOG" id="KOG4210">
    <property type="taxonomic scope" value="Eukaryota"/>
</dbReference>
<evidence type="ECO:0000259" key="5">
    <source>
        <dbReference type="PROSITE" id="PS50102"/>
    </source>
</evidence>
<dbReference type="SMART" id="SM00360">
    <property type="entry name" value="RRM"/>
    <property type="match status" value="1"/>
</dbReference>
<feature type="region of interest" description="Disordered" evidence="4">
    <location>
        <begin position="23"/>
        <end position="42"/>
    </location>
</feature>
<dbReference type="PROSITE" id="PS50102">
    <property type="entry name" value="RRM"/>
    <property type="match status" value="1"/>
</dbReference>
<dbReference type="RefSeq" id="XP_018229308.1">
    <property type="nucleotide sequence ID" value="XM_018374356.1"/>
</dbReference>
<dbReference type="InterPro" id="IPR000504">
    <property type="entry name" value="RRM_dom"/>
</dbReference>
<dbReference type="SUPFAM" id="SSF54928">
    <property type="entry name" value="RNA-binding domain, RBD"/>
    <property type="match status" value="1"/>
</dbReference>
<dbReference type="Proteomes" id="UP000053447">
    <property type="component" value="Unassembled WGS sequence"/>
</dbReference>
<evidence type="ECO:0000313" key="7">
    <source>
        <dbReference type="Proteomes" id="UP000053447"/>
    </source>
</evidence>
<evidence type="ECO:0000313" key="6">
    <source>
        <dbReference type="EMBL" id="KTW29477.1"/>
    </source>
</evidence>
<dbReference type="GeneID" id="28940611"/>
<evidence type="ECO:0000256" key="3">
    <source>
        <dbReference type="PROSITE-ProRule" id="PRU00176"/>
    </source>
</evidence>
<dbReference type="EMBL" id="LFWA01000009">
    <property type="protein sequence ID" value="KTW29477.1"/>
    <property type="molecule type" value="Genomic_DNA"/>
</dbReference>
<dbReference type="VEuPathDB" id="FungiDB:T551_02093"/>
<keyword evidence="7" id="KW-1185">Reference proteome</keyword>
<feature type="compositionally biased region" description="Basic and acidic residues" evidence="4">
    <location>
        <begin position="153"/>
        <end position="174"/>
    </location>
</feature>
<protein>
    <recommendedName>
        <fullName evidence="5">RRM domain-containing protein</fullName>
    </recommendedName>
</protein>
<dbReference type="Gene3D" id="3.30.70.330">
    <property type="match status" value="1"/>
</dbReference>
<feature type="domain" description="RRM" evidence="5">
    <location>
        <begin position="62"/>
        <end position="149"/>
    </location>
</feature>
<dbReference type="OrthoDB" id="1875751at2759"/>
<dbReference type="GO" id="GO:0003723">
    <property type="term" value="F:RNA binding"/>
    <property type="evidence" value="ECO:0007669"/>
    <property type="project" value="UniProtKB-UniRule"/>
</dbReference>
<sequence length="224" mass="25946">MISTKRKRSSEKADVLTICLDSPSPLSRKNSRKLKKQKIQGSSGTFEKKVKISNKPGNKGKYCVWIGNLEFHTTRKDILNFFLEKKPISNGEEIQFHDITRIHIPKKNKTENKGFAYVDFSSLSAMKASLKRSEDVLNGRNLLIKDANDFERKQEKLPNEKDSNQKSDSEEIKQKSLRNIENIENTENTEKHKKHKKRPIHSSVENNEIVDTNKRLRKSIVNKK</sequence>
<accession>A0A0W4ZM66</accession>
<organism evidence="6 7">
    <name type="scientific">Pneumocystis jirovecii (strain RU7)</name>
    <name type="common">Human pneumocystis pneumonia agent</name>
    <dbReference type="NCBI Taxonomy" id="1408657"/>
    <lineage>
        <taxon>Eukaryota</taxon>
        <taxon>Fungi</taxon>
        <taxon>Dikarya</taxon>
        <taxon>Ascomycota</taxon>
        <taxon>Taphrinomycotina</taxon>
        <taxon>Pneumocystomycetes</taxon>
        <taxon>Pneumocystaceae</taxon>
        <taxon>Pneumocystis</taxon>
    </lineage>
</organism>
<feature type="compositionally biased region" description="Basic residues" evidence="4">
    <location>
        <begin position="191"/>
        <end position="200"/>
    </location>
</feature>
<name>A0A0W4ZM66_PNEJ7</name>